<feature type="region of interest" description="Disordered" evidence="1">
    <location>
        <begin position="709"/>
        <end position="916"/>
    </location>
</feature>
<feature type="region of interest" description="Disordered" evidence="1">
    <location>
        <begin position="398"/>
        <end position="461"/>
    </location>
</feature>
<feature type="compositionally biased region" description="Low complexity" evidence="1">
    <location>
        <begin position="826"/>
        <end position="875"/>
    </location>
</feature>
<dbReference type="CDD" id="cd05162">
    <property type="entry name" value="PWWP"/>
    <property type="match status" value="1"/>
</dbReference>
<accession>A0A4P9W1D1</accession>
<name>A0A4P9W1D1_9FUNG</name>
<evidence type="ECO:0008006" key="4">
    <source>
        <dbReference type="Google" id="ProtNLM"/>
    </source>
</evidence>
<feature type="region of interest" description="Disordered" evidence="1">
    <location>
        <begin position="116"/>
        <end position="139"/>
    </location>
</feature>
<organism evidence="2 3">
    <name type="scientific">Blyttiomyces helicus</name>
    <dbReference type="NCBI Taxonomy" id="388810"/>
    <lineage>
        <taxon>Eukaryota</taxon>
        <taxon>Fungi</taxon>
        <taxon>Fungi incertae sedis</taxon>
        <taxon>Chytridiomycota</taxon>
        <taxon>Chytridiomycota incertae sedis</taxon>
        <taxon>Chytridiomycetes</taxon>
        <taxon>Chytridiomycetes incertae sedis</taxon>
        <taxon>Blyttiomyces</taxon>
    </lineage>
</organism>
<protein>
    <recommendedName>
        <fullName evidence="4">PWWP domain-containing protein</fullName>
    </recommendedName>
</protein>
<evidence type="ECO:0000313" key="3">
    <source>
        <dbReference type="Proteomes" id="UP000269721"/>
    </source>
</evidence>
<sequence>MCSFFYLQIVPKAELDAALELGTRLRPTEVVVRFFDDNRFAMVHPSYLRPFLPLGEPFKTFQRDPGFLENPAIRKALVFLNGGTIDSSFRWVNWGKSGLYSVAAGDRVTTLGSRVPATEETVSGQGAAKPAAKNTGEKAASEKVKILPIGAEVTPKSSPASRRKSLPGAPTPVVHSGERAPKPIIIRRRGPAVVAASVVEQGNGFTTVTPRVEDKGKGAAVVAAPFIDQGKIVPPRFKDMEKGAAVAIAPVIDTGKGPIVMSPPVVDKGKGPAAVAATVVAEEKGPAAVAVTVVDEGNGSTSATPRVDEGTGLAVASAPILDKGKGPLITTTPVVDKRKGPATSVADEGDGFTIVTRRVADTGKGPALEASRVDKGKGLAIVIAPTIVKGKDVALPPARVMDKGKGPAIATEPAMEPGDSVSATEPIDQSKGRPAAAPITTTTTGLPSRPPRSPKRAPPPMDPNVVIHMTRGQSSKAGGLVPFAVPAISKKPAGYHYPHYAYPARHLPAETDQPRLPSASSRLPIPADGPFPIDNPIVDKETAALLPQEKIEKMIADDQNKVAALFAAVQPLQRLLKRLRKTSKNNIRAHRATVEDIVAARQVAVAVAKEQGVDIEAGTRAIKKERRARHLADRAAGRVSDNSIHTPKVTKKRKSPATKFARAPPAKKQKKAPVRKGSSSKIASKSEADPAPAVGKKGAVGKTIVSAAHAENSKNGGTAKAVQVAAPARRGRPPKTAVTDLPAAPAKKRTTASSAASASTARAPVANPASSSASSSSPIVAAPTRKRGRDAADDTAATAGPATRKRARAAEEHPTAQMVTRKRSRTNATASTTATSDLDAASLSSLTTTSGTGAASSSSPTTTSGPTPRGSSSPLKRGAPEDDDAAPEPEKRQRNDDGFIAKPAITKPVSRKGRSF</sequence>
<proteinExistence type="predicted"/>
<feature type="region of interest" description="Disordered" evidence="1">
    <location>
        <begin position="153"/>
        <end position="177"/>
    </location>
</feature>
<feature type="compositionally biased region" description="Pro residues" evidence="1">
    <location>
        <begin position="448"/>
        <end position="461"/>
    </location>
</feature>
<dbReference type="OrthoDB" id="641149at2759"/>
<dbReference type="AlphaFoldDB" id="A0A4P9W1D1"/>
<feature type="compositionally biased region" description="Basic residues" evidence="1">
    <location>
        <begin position="665"/>
        <end position="674"/>
    </location>
</feature>
<reference evidence="3" key="1">
    <citation type="journal article" date="2018" name="Nat. Microbiol.">
        <title>Leveraging single-cell genomics to expand the fungal tree of life.</title>
        <authorList>
            <person name="Ahrendt S.R."/>
            <person name="Quandt C.A."/>
            <person name="Ciobanu D."/>
            <person name="Clum A."/>
            <person name="Salamov A."/>
            <person name="Andreopoulos B."/>
            <person name="Cheng J.F."/>
            <person name="Woyke T."/>
            <person name="Pelin A."/>
            <person name="Henrissat B."/>
            <person name="Reynolds N.K."/>
            <person name="Benny G.L."/>
            <person name="Smith M.E."/>
            <person name="James T.Y."/>
            <person name="Grigoriev I.V."/>
        </authorList>
    </citation>
    <scope>NUCLEOTIDE SEQUENCE [LARGE SCALE GENOMIC DNA]</scope>
</reference>
<gene>
    <name evidence="2" type="ORF">BDK51DRAFT_46581</name>
</gene>
<feature type="region of interest" description="Disordered" evidence="1">
    <location>
        <begin position="625"/>
        <end position="697"/>
    </location>
</feature>
<evidence type="ECO:0000256" key="1">
    <source>
        <dbReference type="SAM" id="MobiDB-lite"/>
    </source>
</evidence>
<feature type="compositionally biased region" description="Low complexity" evidence="1">
    <location>
        <begin position="432"/>
        <end position="447"/>
    </location>
</feature>
<keyword evidence="3" id="KW-1185">Reference proteome</keyword>
<dbReference type="Proteomes" id="UP000269721">
    <property type="component" value="Unassembled WGS sequence"/>
</dbReference>
<evidence type="ECO:0000313" key="2">
    <source>
        <dbReference type="EMBL" id="RKO85462.1"/>
    </source>
</evidence>
<feature type="compositionally biased region" description="Basic and acidic residues" evidence="1">
    <location>
        <begin position="888"/>
        <end position="899"/>
    </location>
</feature>
<dbReference type="EMBL" id="KZ999051">
    <property type="protein sequence ID" value="RKO85462.1"/>
    <property type="molecule type" value="Genomic_DNA"/>
</dbReference>
<feature type="compositionally biased region" description="Low complexity" evidence="1">
    <location>
        <begin position="751"/>
        <end position="783"/>
    </location>
</feature>